<dbReference type="EMBL" id="CM003536">
    <property type="protein sequence ID" value="RCV43738.1"/>
    <property type="molecule type" value="Genomic_DNA"/>
</dbReference>
<reference evidence="2" key="1">
    <citation type="journal article" date="2012" name="Nat. Biotechnol.">
        <title>Reference genome sequence of the model plant Setaria.</title>
        <authorList>
            <person name="Bennetzen J.L."/>
            <person name="Schmutz J."/>
            <person name="Wang H."/>
            <person name="Percifield R."/>
            <person name="Hawkins J."/>
            <person name="Pontaroli A.C."/>
            <person name="Estep M."/>
            <person name="Feng L."/>
            <person name="Vaughn J.N."/>
            <person name="Grimwood J."/>
            <person name="Jenkins J."/>
            <person name="Barry K."/>
            <person name="Lindquist E."/>
            <person name="Hellsten U."/>
            <person name="Deshpande S."/>
            <person name="Wang X."/>
            <person name="Wu X."/>
            <person name="Mitros T."/>
            <person name="Triplett J."/>
            <person name="Yang X."/>
            <person name="Ye C.Y."/>
            <person name="Mauro-Herrera M."/>
            <person name="Wang L."/>
            <person name="Li P."/>
            <person name="Sharma M."/>
            <person name="Sharma R."/>
            <person name="Ronald P.C."/>
            <person name="Panaud O."/>
            <person name="Kellogg E.A."/>
            <person name="Brutnell T.P."/>
            <person name="Doust A.N."/>
            <person name="Tuskan G.A."/>
            <person name="Rokhsar D."/>
            <person name="Devos K.M."/>
        </authorList>
    </citation>
    <scope>NUCLEOTIDE SEQUENCE [LARGE SCALE GENOMIC DNA]</scope>
    <source>
        <strain evidence="2">Yugu1</strain>
    </source>
</reference>
<proteinExistence type="predicted"/>
<gene>
    <name evidence="2" type="ORF">SETIT_9G317300v2</name>
</gene>
<feature type="compositionally biased region" description="Basic and acidic residues" evidence="1">
    <location>
        <begin position="64"/>
        <end position="85"/>
    </location>
</feature>
<protein>
    <submittedName>
        <fullName evidence="2">Uncharacterized protein</fullName>
    </submittedName>
</protein>
<reference evidence="2" key="2">
    <citation type="submission" date="2015-07" db="EMBL/GenBank/DDBJ databases">
        <authorList>
            <person name="Noorani M."/>
        </authorList>
    </citation>
    <scope>NUCLEOTIDE SEQUENCE</scope>
    <source>
        <strain evidence="2">Yugu1</strain>
    </source>
</reference>
<evidence type="ECO:0000313" key="2">
    <source>
        <dbReference type="EMBL" id="RCV43738.1"/>
    </source>
</evidence>
<name>A0A368SMV9_SETIT</name>
<sequence length="159" mass="16938">MLGRCKAACSHCKEAPVSLTLPDSLLFRTEIRTPCNASLLQGRRGSAGDDADHRGPGSSQLEPEAEHYETPDERKQHSSPELDYRRRGKDWPLASAGACPSGAAIHRSSAGRRWCPPELGHAAEASPKAVDVGAGWKAVVTRAGKAELGLQLIPPPADK</sequence>
<organism evidence="2">
    <name type="scientific">Setaria italica</name>
    <name type="common">Foxtail millet</name>
    <name type="synonym">Panicum italicum</name>
    <dbReference type="NCBI Taxonomy" id="4555"/>
    <lineage>
        <taxon>Eukaryota</taxon>
        <taxon>Viridiplantae</taxon>
        <taxon>Streptophyta</taxon>
        <taxon>Embryophyta</taxon>
        <taxon>Tracheophyta</taxon>
        <taxon>Spermatophyta</taxon>
        <taxon>Magnoliopsida</taxon>
        <taxon>Liliopsida</taxon>
        <taxon>Poales</taxon>
        <taxon>Poaceae</taxon>
        <taxon>PACMAD clade</taxon>
        <taxon>Panicoideae</taxon>
        <taxon>Panicodae</taxon>
        <taxon>Paniceae</taxon>
        <taxon>Cenchrinae</taxon>
        <taxon>Setaria</taxon>
    </lineage>
</organism>
<accession>A0A368SMV9</accession>
<feature type="region of interest" description="Disordered" evidence="1">
    <location>
        <begin position="40"/>
        <end position="87"/>
    </location>
</feature>
<dbReference type="AlphaFoldDB" id="A0A368SMV9"/>
<evidence type="ECO:0000256" key="1">
    <source>
        <dbReference type="SAM" id="MobiDB-lite"/>
    </source>
</evidence>
<feature type="compositionally biased region" description="Basic and acidic residues" evidence="1">
    <location>
        <begin position="46"/>
        <end position="55"/>
    </location>
</feature>